<feature type="region of interest" description="Disordered" evidence="1">
    <location>
        <begin position="319"/>
        <end position="351"/>
    </location>
</feature>
<dbReference type="InterPro" id="IPR036390">
    <property type="entry name" value="WH_DNA-bd_sf"/>
</dbReference>
<evidence type="ECO:0000313" key="3">
    <source>
        <dbReference type="Proteomes" id="UP001519289"/>
    </source>
</evidence>
<dbReference type="SUPFAM" id="SSF46785">
    <property type="entry name" value="Winged helix' DNA-binding domain"/>
    <property type="match status" value="1"/>
</dbReference>
<dbReference type="Proteomes" id="UP001519289">
    <property type="component" value="Unassembled WGS sequence"/>
</dbReference>
<accession>A0ABS4JQR1</accession>
<protein>
    <submittedName>
        <fullName evidence="2">Transcriptional regulator</fullName>
    </submittedName>
</protein>
<evidence type="ECO:0000313" key="2">
    <source>
        <dbReference type="EMBL" id="MBP2017877.1"/>
    </source>
</evidence>
<evidence type="ECO:0000256" key="1">
    <source>
        <dbReference type="SAM" id="MobiDB-lite"/>
    </source>
</evidence>
<gene>
    <name evidence="2" type="ORF">J2Z79_001263</name>
</gene>
<dbReference type="RefSeq" id="WP_209466021.1">
    <property type="nucleotide sequence ID" value="NZ_JAGGLG010000008.1"/>
</dbReference>
<proteinExistence type="predicted"/>
<dbReference type="EMBL" id="JAGGLG010000008">
    <property type="protein sequence ID" value="MBP2017877.1"/>
    <property type="molecule type" value="Genomic_DNA"/>
</dbReference>
<sequence length="351" mass="39445">MEIPIRPGQVYVPRSILLDPRLTDQAKIAWAAYQLGPASQRQLAELAGLCRHSAVYSLSLLRQFGLLRSLPIPKRPGLFATIPVDLLRSTTTLASQKVLYAVLQVLPGYQSSAVITGYSQLREVTGRSHPTIRKSLQHLHDSGWIIIDRPGARRAFSITVRNPHVEAQQQQIAAVEHRLRKAPYFGEGLMREWLNILVDSTDFEDNATPGFLINPYTSEEMQIDRLYWQFLVGFEFNGAQHYGPTPLYPDPEAARRQQGRDLIKQAICRQRGILLIPVHSDDLSLAGMLRLIPDRLPLRCLEGQEILVAHLEALSAAYRQRTPLPPPTKKDPPGLSARGDPNLPQLRQGLY</sequence>
<name>A0ABS4JQR1_9FIRM</name>
<keyword evidence="3" id="KW-1185">Reference proteome</keyword>
<organism evidence="2 3">
    <name type="scientific">Symbiobacterium terraclitae</name>
    <dbReference type="NCBI Taxonomy" id="557451"/>
    <lineage>
        <taxon>Bacteria</taxon>
        <taxon>Bacillati</taxon>
        <taxon>Bacillota</taxon>
        <taxon>Clostridia</taxon>
        <taxon>Eubacteriales</taxon>
        <taxon>Symbiobacteriaceae</taxon>
        <taxon>Symbiobacterium</taxon>
    </lineage>
</organism>
<comment type="caution">
    <text evidence="2">The sequence shown here is derived from an EMBL/GenBank/DDBJ whole genome shotgun (WGS) entry which is preliminary data.</text>
</comment>
<reference evidence="2 3" key="1">
    <citation type="submission" date="2021-03" db="EMBL/GenBank/DDBJ databases">
        <title>Genomic Encyclopedia of Type Strains, Phase IV (KMG-IV): sequencing the most valuable type-strain genomes for metagenomic binning, comparative biology and taxonomic classification.</title>
        <authorList>
            <person name="Goeker M."/>
        </authorList>
    </citation>
    <scope>NUCLEOTIDE SEQUENCE [LARGE SCALE GENOMIC DNA]</scope>
    <source>
        <strain evidence="2 3">DSM 27138</strain>
    </source>
</reference>